<evidence type="ECO:0000313" key="3">
    <source>
        <dbReference type="Proteomes" id="UP001479520"/>
    </source>
</evidence>
<keyword evidence="1" id="KW-0472">Membrane</keyword>
<keyword evidence="1" id="KW-0812">Transmembrane</keyword>
<organism evidence="2 3">
    <name type="scientific">Azonexus hydrophilus</name>
    <dbReference type="NCBI Taxonomy" id="418702"/>
    <lineage>
        <taxon>Bacteria</taxon>
        <taxon>Pseudomonadati</taxon>
        <taxon>Pseudomonadota</taxon>
        <taxon>Betaproteobacteria</taxon>
        <taxon>Rhodocyclales</taxon>
        <taxon>Azonexaceae</taxon>
        <taxon>Azonexus</taxon>
    </lineage>
</organism>
<keyword evidence="3" id="KW-1185">Reference proteome</keyword>
<dbReference type="PROSITE" id="PS00409">
    <property type="entry name" value="PROKAR_NTER_METHYL"/>
    <property type="match status" value="1"/>
</dbReference>
<evidence type="ECO:0000313" key="2">
    <source>
        <dbReference type="EMBL" id="WZJ20994.1"/>
    </source>
</evidence>
<dbReference type="EMBL" id="CP151406">
    <property type="protein sequence ID" value="WZJ20994.1"/>
    <property type="molecule type" value="Genomic_DNA"/>
</dbReference>
<sequence length="276" mass="29030">MKDIQSQHGLTLVELMVAMTIGLILMLGATGVLITNQRAFTATEGLSQIQENSRIAVDMIARDIREAGGHPCMAMTLNDHTGGDATAVAIANILRNSSGVVVNPATNPGNRNTGQGALQLLTSTNTLSITTHTTGENVFTVNNNLRANDIIIVCTGKSAHILRVSAATPANVTVTQAPGVNLQGATIAAGLNIRTWYVGTDNFLYRSEGNGAGVRMIDNVVGLNVTDVLPNNNGAIQVGFTLCSRNQNTEIAAANNLCAATQIERRVTTVVQRRTA</sequence>
<proteinExistence type="predicted"/>
<reference evidence="2 3" key="1">
    <citation type="submission" date="2024-04" db="EMBL/GenBank/DDBJ databases">
        <title>Dissimilatory iodate-reducing microorganisms contribute to the enrichment of iodine in groundwater.</title>
        <authorList>
            <person name="Jiang Z."/>
        </authorList>
    </citation>
    <scope>NUCLEOTIDE SEQUENCE [LARGE SCALE GENOMIC DNA]</scope>
    <source>
        <strain evidence="2 3">NCP973</strain>
    </source>
</reference>
<keyword evidence="1" id="KW-1133">Transmembrane helix</keyword>
<dbReference type="InterPro" id="IPR012902">
    <property type="entry name" value="N_methyl_site"/>
</dbReference>
<name>A0ABZ2XGQ6_9RHOO</name>
<feature type="transmembrane region" description="Helical" evidence="1">
    <location>
        <begin position="12"/>
        <end position="34"/>
    </location>
</feature>
<dbReference type="Proteomes" id="UP001479520">
    <property type="component" value="Chromosome"/>
</dbReference>
<dbReference type="NCBIfam" id="TIGR02532">
    <property type="entry name" value="IV_pilin_GFxxxE"/>
    <property type="match status" value="1"/>
</dbReference>
<dbReference type="Pfam" id="PF07963">
    <property type="entry name" value="N_methyl"/>
    <property type="match status" value="1"/>
</dbReference>
<protein>
    <submittedName>
        <fullName evidence="2">Prepilin-type N-terminal cleavage/methylation domain-containing protein</fullName>
    </submittedName>
</protein>
<accession>A0ABZ2XGQ6</accession>
<evidence type="ECO:0000256" key="1">
    <source>
        <dbReference type="SAM" id="Phobius"/>
    </source>
</evidence>
<gene>
    <name evidence="2" type="ORF">AADV58_13720</name>
</gene>
<dbReference type="RefSeq" id="WP_028994689.1">
    <property type="nucleotide sequence ID" value="NZ_CALFBA010000017.1"/>
</dbReference>